<name>A0A0E9PE44_ANGAN</name>
<reference evidence="1" key="2">
    <citation type="journal article" date="2015" name="Fish Shellfish Immunol.">
        <title>Early steps in the European eel (Anguilla anguilla)-Vibrio vulnificus interaction in the gills: Role of the RtxA13 toxin.</title>
        <authorList>
            <person name="Callol A."/>
            <person name="Pajuelo D."/>
            <person name="Ebbesson L."/>
            <person name="Teles M."/>
            <person name="MacKenzie S."/>
            <person name="Amaro C."/>
        </authorList>
    </citation>
    <scope>NUCLEOTIDE SEQUENCE</scope>
</reference>
<protein>
    <submittedName>
        <fullName evidence="1">Uncharacterized protein</fullName>
    </submittedName>
</protein>
<accession>A0A0E9PE44</accession>
<sequence>MVPHLLLLHSSTIDMAKPILSALPTLPIR</sequence>
<dbReference type="EMBL" id="GBXM01105798">
    <property type="protein sequence ID" value="JAH02779.1"/>
    <property type="molecule type" value="Transcribed_RNA"/>
</dbReference>
<proteinExistence type="predicted"/>
<dbReference type="AlphaFoldDB" id="A0A0E9PE44"/>
<evidence type="ECO:0000313" key="1">
    <source>
        <dbReference type="EMBL" id="JAH02779.1"/>
    </source>
</evidence>
<reference evidence="1" key="1">
    <citation type="submission" date="2014-11" db="EMBL/GenBank/DDBJ databases">
        <authorList>
            <person name="Amaro Gonzalez C."/>
        </authorList>
    </citation>
    <scope>NUCLEOTIDE SEQUENCE</scope>
</reference>
<organism evidence="1">
    <name type="scientific">Anguilla anguilla</name>
    <name type="common">European freshwater eel</name>
    <name type="synonym">Muraena anguilla</name>
    <dbReference type="NCBI Taxonomy" id="7936"/>
    <lineage>
        <taxon>Eukaryota</taxon>
        <taxon>Metazoa</taxon>
        <taxon>Chordata</taxon>
        <taxon>Craniata</taxon>
        <taxon>Vertebrata</taxon>
        <taxon>Euteleostomi</taxon>
        <taxon>Actinopterygii</taxon>
        <taxon>Neopterygii</taxon>
        <taxon>Teleostei</taxon>
        <taxon>Anguilliformes</taxon>
        <taxon>Anguillidae</taxon>
        <taxon>Anguilla</taxon>
    </lineage>
</organism>